<keyword evidence="2 3" id="KW-0040">ANK repeat</keyword>
<dbReference type="RefSeq" id="XP_003063270.1">
    <property type="nucleotide sequence ID" value="XM_003063224.1"/>
</dbReference>
<dbReference type="OMA" id="NNAKVND"/>
<dbReference type="PANTHER" id="PTHR24171">
    <property type="entry name" value="ANKYRIN REPEAT DOMAIN-CONTAINING PROTEIN 39-RELATED"/>
    <property type="match status" value="1"/>
</dbReference>
<organism evidence="5">
    <name type="scientific">Micromonas pusilla (strain CCMP1545)</name>
    <name type="common">Picoplanktonic green alga</name>
    <dbReference type="NCBI Taxonomy" id="564608"/>
    <lineage>
        <taxon>Eukaryota</taxon>
        <taxon>Viridiplantae</taxon>
        <taxon>Chlorophyta</taxon>
        <taxon>Mamiellophyceae</taxon>
        <taxon>Mamiellales</taxon>
        <taxon>Mamiellaceae</taxon>
        <taxon>Micromonas</taxon>
    </lineage>
</organism>
<protein>
    <submittedName>
        <fullName evidence="4">Predicted protein</fullName>
    </submittedName>
</protein>
<evidence type="ECO:0000256" key="2">
    <source>
        <dbReference type="ARBA" id="ARBA00023043"/>
    </source>
</evidence>
<dbReference type="SMART" id="SM00248">
    <property type="entry name" value="ANK"/>
    <property type="match status" value="2"/>
</dbReference>
<dbReference type="InterPro" id="IPR036770">
    <property type="entry name" value="Ankyrin_rpt-contain_sf"/>
</dbReference>
<keyword evidence="1" id="KW-0677">Repeat</keyword>
<reference evidence="4 5" key="1">
    <citation type="journal article" date="2009" name="Science">
        <title>Green evolution and dynamic adaptations revealed by genomes of the marine picoeukaryotes Micromonas.</title>
        <authorList>
            <person name="Worden A.Z."/>
            <person name="Lee J.H."/>
            <person name="Mock T."/>
            <person name="Rouze P."/>
            <person name="Simmons M.P."/>
            <person name="Aerts A.L."/>
            <person name="Allen A.E."/>
            <person name="Cuvelier M.L."/>
            <person name="Derelle E."/>
            <person name="Everett M.V."/>
            <person name="Foulon E."/>
            <person name="Grimwood J."/>
            <person name="Gundlach H."/>
            <person name="Henrissat B."/>
            <person name="Napoli C."/>
            <person name="McDonald S.M."/>
            <person name="Parker M.S."/>
            <person name="Rombauts S."/>
            <person name="Salamov A."/>
            <person name="Von Dassow P."/>
            <person name="Badger J.H."/>
            <person name="Coutinho P.M."/>
            <person name="Demir E."/>
            <person name="Dubchak I."/>
            <person name="Gentemann C."/>
            <person name="Eikrem W."/>
            <person name="Gready J.E."/>
            <person name="John U."/>
            <person name="Lanier W."/>
            <person name="Lindquist E.A."/>
            <person name="Lucas S."/>
            <person name="Mayer K.F."/>
            <person name="Moreau H."/>
            <person name="Not F."/>
            <person name="Otillar R."/>
            <person name="Panaud O."/>
            <person name="Pangilinan J."/>
            <person name="Paulsen I."/>
            <person name="Piegu B."/>
            <person name="Poliakov A."/>
            <person name="Robbens S."/>
            <person name="Schmutz J."/>
            <person name="Toulza E."/>
            <person name="Wyss T."/>
            <person name="Zelensky A."/>
            <person name="Zhou K."/>
            <person name="Armbrust E.V."/>
            <person name="Bhattacharya D."/>
            <person name="Goodenough U.W."/>
            <person name="Van de Peer Y."/>
            <person name="Grigoriev I.V."/>
        </authorList>
    </citation>
    <scope>NUCLEOTIDE SEQUENCE [LARGE SCALE GENOMIC DNA]</scope>
    <source>
        <strain evidence="4 5">CCMP1545</strain>
    </source>
</reference>
<dbReference type="Proteomes" id="UP000001876">
    <property type="component" value="Unassembled WGS sequence"/>
</dbReference>
<dbReference type="InterPro" id="IPR002110">
    <property type="entry name" value="Ankyrin_rpt"/>
</dbReference>
<evidence type="ECO:0000256" key="1">
    <source>
        <dbReference type="ARBA" id="ARBA00022737"/>
    </source>
</evidence>
<dbReference type="STRING" id="564608.C1N641"/>
<dbReference type="PROSITE" id="PS50088">
    <property type="entry name" value="ANK_REPEAT"/>
    <property type="match status" value="2"/>
</dbReference>
<dbReference type="PROSITE" id="PS50297">
    <property type="entry name" value="ANK_REP_REGION"/>
    <property type="match status" value="2"/>
</dbReference>
<feature type="non-terminal residue" evidence="4">
    <location>
        <position position="72"/>
    </location>
</feature>
<gene>
    <name evidence="4" type="ORF">MICPUCDRAFT_8832</name>
</gene>
<dbReference type="KEGG" id="mpp:MICPUCDRAFT_8832"/>
<dbReference type="AlphaFoldDB" id="C1N641"/>
<accession>C1N641</accession>
<feature type="non-terminal residue" evidence="4">
    <location>
        <position position="1"/>
    </location>
</feature>
<dbReference type="GeneID" id="9688908"/>
<evidence type="ECO:0000256" key="3">
    <source>
        <dbReference type="PROSITE-ProRule" id="PRU00023"/>
    </source>
</evidence>
<name>C1N641_MICPC</name>
<feature type="repeat" description="ANK" evidence="3">
    <location>
        <begin position="38"/>
        <end position="70"/>
    </location>
</feature>
<dbReference type="Gene3D" id="1.25.40.20">
    <property type="entry name" value="Ankyrin repeat-containing domain"/>
    <property type="match status" value="2"/>
</dbReference>
<dbReference type="EMBL" id="GG663748">
    <property type="protein sequence ID" value="EEH52406.1"/>
    <property type="molecule type" value="Genomic_DNA"/>
</dbReference>
<dbReference type="Pfam" id="PF12796">
    <property type="entry name" value="Ank_2"/>
    <property type="match status" value="1"/>
</dbReference>
<feature type="repeat" description="ANK" evidence="3">
    <location>
        <begin position="5"/>
        <end position="37"/>
    </location>
</feature>
<keyword evidence="5" id="KW-1185">Reference proteome</keyword>
<dbReference type="PANTHER" id="PTHR24171:SF9">
    <property type="entry name" value="ANKYRIN REPEAT DOMAIN-CONTAINING PROTEIN 39"/>
    <property type="match status" value="1"/>
</dbReference>
<proteinExistence type="predicted"/>
<dbReference type="SUPFAM" id="SSF48403">
    <property type="entry name" value="Ankyrin repeat"/>
    <property type="match status" value="1"/>
</dbReference>
<evidence type="ECO:0000313" key="5">
    <source>
        <dbReference type="Proteomes" id="UP000001876"/>
    </source>
</evidence>
<sequence length="72" mass="7781">EDAKNGNRPLHIAAQNGFTHVCKLLIAKHAEIDATNAKNNTALHMALGYDYDECAEFLVNAGADPMIVNEEG</sequence>
<dbReference type="OrthoDB" id="548600at2759"/>
<evidence type="ECO:0000313" key="4">
    <source>
        <dbReference type="EMBL" id="EEH52406.1"/>
    </source>
</evidence>